<accession>A0ABW0XCT2</accession>
<dbReference type="InterPro" id="IPR046348">
    <property type="entry name" value="SIS_dom_sf"/>
</dbReference>
<keyword evidence="2" id="KW-0413">Isomerase</keyword>
<dbReference type="Gene3D" id="3.40.50.10490">
    <property type="entry name" value="Glucose-6-phosphate isomerase like protein, domain 1"/>
    <property type="match status" value="2"/>
</dbReference>
<evidence type="ECO:0000313" key="6">
    <source>
        <dbReference type="Proteomes" id="UP001595975"/>
    </source>
</evidence>
<evidence type="ECO:0000256" key="2">
    <source>
        <dbReference type="ARBA" id="ARBA00023235"/>
    </source>
</evidence>
<comment type="caution">
    <text evidence="5">The sequence shown here is derived from an EMBL/GenBank/DDBJ whole genome shotgun (WGS) entry which is preliminary data.</text>
</comment>
<evidence type="ECO:0000256" key="3">
    <source>
        <dbReference type="SAM" id="MobiDB-lite"/>
    </source>
</evidence>
<feature type="region of interest" description="Disordered" evidence="3">
    <location>
        <begin position="347"/>
        <end position="392"/>
    </location>
</feature>
<organism evidence="5 6">
    <name type="scientific">Kitasatospora misakiensis</name>
    <dbReference type="NCBI Taxonomy" id="67330"/>
    <lineage>
        <taxon>Bacteria</taxon>
        <taxon>Bacillati</taxon>
        <taxon>Actinomycetota</taxon>
        <taxon>Actinomycetes</taxon>
        <taxon>Kitasatosporales</taxon>
        <taxon>Streptomycetaceae</taxon>
        <taxon>Kitasatospora</taxon>
    </lineage>
</organism>
<dbReference type="Proteomes" id="UP001595975">
    <property type="component" value="Unassembled WGS sequence"/>
</dbReference>
<proteinExistence type="inferred from homology"/>
<dbReference type="SUPFAM" id="SSF53697">
    <property type="entry name" value="SIS domain"/>
    <property type="match status" value="1"/>
</dbReference>
<keyword evidence="6" id="KW-1185">Reference proteome</keyword>
<evidence type="ECO:0000313" key="5">
    <source>
        <dbReference type="EMBL" id="MFC5668385.1"/>
    </source>
</evidence>
<evidence type="ECO:0000256" key="1">
    <source>
        <dbReference type="ARBA" id="ARBA00010523"/>
    </source>
</evidence>
<dbReference type="Pfam" id="PF10432">
    <property type="entry name" value="bact-PGI_C"/>
    <property type="match status" value="1"/>
</dbReference>
<feature type="domain" description="Bifunctional glucose-6-phosphate/mannose-6-phosphate isomerase C-terminal" evidence="4">
    <location>
        <begin position="251"/>
        <end position="301"/>
    </location>
</feature>
<dbReference type="RefSeq" id="WP_380230023.1">
    <property type="nucleotide sequence ID" value="NZ_JBHSOF010000096.1"/>
</dbReference>
<dbReference type="EMBL" id="JBHSOF010000096">
    <property type="protein sequence ID" value="MFC5668385.1"/>
    <property type="molecule type" value="Genomic_DNA"/>
</dbReference>
<dbReference type="InterPro" id="IPR019490">
    <property type="entry name" value="Glu6P/Mann6P_isomerase_C"/>
</dbReference>
<gene>
    <name evidence="5" type="ORF">ACFP3U_36175</name>
</gene>
<feature type="compositionally biased region" description="Low complexity" evidence="3">
    <location>
        <begin position="347"/>
        <end position="369"/>
    </location>
</feature>
<protein>
    <submittedName>
        <fullName evidence="5">SIS domain-containing protein</fullName>
    </submittedName>
</protein>
<evidence type="ECO:0000259" key="4">
    <source>
        <dbReference type="Pfam" id="PF10432"/>
    </source>
</evidence>
<reference evidence="6" key="1">
    <citation type="journal article" date="2019" name="Int. J. Syst. Evol. Microbiol.">
        <title>The Global Catalogue of Microorganisms (GCM) 10K type strain sequencing project: providing services to taxonomists for standard genome sequencing and annotation.</title>
        <authorList>
            <consortium name="The Broad Institute Genomics Platform"/>
            <consortium name="The Broad Institute Genome Sequencing Center for Infectious Disease"/>
            <person name="Wu L."/>
            <person name="Ma J."/>
        </authorList>
    </citation>
    <scope>NUCLEOTIDE SEQUENCE [LARGE SCALE GENOMIC DNA]</scope>
    <source>
        <strain evidence="6">CGMCC 4.1437</strain>
    </source>
</reference>
<sequence>MLDDTLLDDPAALQRADHDRALLALAGSGARVRTALRLAEAAGLDRLRPDGRPRAVLVAGHGSALTAGEMLAALAGTASLIAPLPPTGAAPVPRADRGGAPAVFTAGLAWQLPGWAGPLDLLVISSAGGGERGLVALAEQAYARGCAIVVTAPEGSPLAEAALQVRALPLPFVPSGLAEPPADGGPAAGYGTEPDLPAEDPAALWAHLTPLLALTQKLGVTQLAYDALAATADLLDATAVRCRPDAAAYTNPAKSLAARLAGTVPLLWAEGPVAGAAAGRFAAQLADRAGRPALAGLLPQVLTAHRGMFTGQLGGGADPDDFFRDRVEEPDPLHLQVLLLRQIAEEAPAGPGSPEASGAQGASGASGVPGEDDGPAEVPADDAGPRSFGASRAHRLAAAHDVRLTEYASHRSEPLHALADLVALTDFAAVYLGLAAAQS</sequence>
<name>A0ABW0XCT2_9ACTN</name>
<comment type="similarity">
    <text evidence="1">Belongs to the PGI/PMI family.</text>
</comment>